<feature type="transmembrane region" description="Helical" evidence="13">
    <location>
        <begin position="593"/>
        <end position="616"/>
    </location>
</feature>
<comment type="similarity">
    <text evidence="2">Belongs to the glutamate-gated ion channel (TC 1.A.10.1) family.</text>
</comment>
<evidence type="ECO:0000256" key="4">
    <source>
        <dbReference type="ARBA" id="ARBA00022475"/>
    </source>
</evidence>
<keyword evidence="12" id="KW-0407">Ion channel</keyword>
<feature type="transmembrane region" description="Helical" evidence="13">
    <location>
        <begin position="402"/>
        <end position="427"/>
    </location>
</feature>
<evidence type="ECO:0000256" key="12">
    <source>
        <dbReference type="ARBA" id="ARBA00023303"/>
    </source>
</evidence>
<evidence type="ECO:0000256" key="10">
    <source>
        <dbReference type="ARBA" id="ARBA00023180"/>
    </source>
</evidence>
<evidence type="ECO:0000256" key="6">
    <source>
        <dbReference type="ARBA" id="ARBA00022989"/>
    </source>
</evidence>
<feature type="signal peptide" evidence="14">
    <location>
        <begin position="1"/>
        <end position="19"/>
    </location>
</feature>
<dbReference type="GO" id="GO:0005886">
    <property type="term" value="C:plasma membrane"/>
    <property type="evidence" value="ECO:0007669"/>
    <property type="project" value="UniProtKB-SubCell"/>
</dbReference>
<evidence type="ECO:0000313" key="16">
    <source>
        <dbReference type="EMBL" id="ROT76759.1"/>
    </source>
</evidence>
<feature type="chain" id="PRO_5019523351" evidence="14">
    <location>
        <begin position="20"/>
        <end position="633"/>
    </location>
</feature>
<dbReference type="Proteomes" id="UP000283509">
    <property type="component" value="Unassembled WGS sequence"/>
</dbReference>
<keyword evidence="9 16" id="KW-0675">Receptor</keyword>
<evidence type="ECO:0000259" key="15">
    <source>
        <dbReference type="SMART" id="SM00918"/>
    </source>
</evidence>
<dbReference type="GO" id="GO:0015276">
    <property type="term" value="F:ligand-gated monoatomic ion channel activity"/>
    <property type="evidence" value="ECO:0007669"/>
    <property type="project" value="InterPro"/>
</dbReference>
<evidence type="ECO:0000256" key="5">
    <source>
        <dbReference type="ARBA" id="ARBA00022692"/>
    </source>
</evidence>
<keyword evidence="11" id="KW-1071">Ligand-gated ion channel</keyword>
<accession>A0A423TJW7</accession>
<dbReference type="SMART" id="SM00918">
    <property type="entry name" value="Lig_chan-Glu_bd"/>
    <property type="match status" value="1"/>
</dbReference>
<keyword evidence="3" id="KW-0813">Transport</keyword>
<feature type="transmembrane region" description="Helical" evidence="13">
    <location>
        <begin position="339"/>
        <end position="360"/>
    </location>
</feature>
<reference evidence="16 17" key="2">
    <citation type="submission" date="2019-01" db="EMBL/GenBank/DDBJ databases">
        <title>The decoding of complex shrimp genome reveals the adaptation for benthos swimmer, frequently molting mechanism and breeding impact on genome.</title>
        <authorList>
            <person name="Sun Y."/>
            <person name="Gao Y."/>
            <person name="Yu Y."/>
        </authorList>
    </citation>
    <scope>NUCLEOTIDE SEQUENCE [LARGE SCALE GENOMIC DNA]</scope>
    <source>
        <tissue evidence="16">Muscle</tissue>
    </source>
</reference>
<dbReference type="OrthoDB" id="6357800at2759"/>
<evidence type="ECO:0000256" key="7">
    <source>
        <dbReference type="ARBA" id="ARBA00023065"/>
    </source>
</evidence>
<evidence type="ECO:0000256" key="13">
    <source>
        <dbReference type="SAM" id="Phobius"/>
    </source>
</evidence>
<dbReference type="PANTHER" id="PTHR42643:SF24">
    <property type="entry name" value="IONOTROPIC RECEPTOR 60A"/>
    <property type="match status" value="1"/>
</dbReference>
<feature type="domain" description="Ionotropic glutamate receptor L-glutamate and glycine-binding" evidence="15">
    <location>
        <begin position="229"/>
        <end position="286"/>
    </location>
</feature>
<reference evidence="16 17" key="1">
    <citation type="submission" date="2018-04" db="EMBL/GenBank/DDBJ databases">
        <authorList>
            <person name="Zhang X."/>
            <person name="Yuan J."/>
            <person name="Li F."/>
            <person name="Xiang J."/>
        </authorList>
    </citation>
    <scope>NUCLEOTIDE SEQUENCE [LARGE SCALE GENOMIC DNA]</scope>
    <source>
        <tissue evidence="16">Muscle</tissue>
    </source>
</reference>
<evidence type="ECO:0000256" key="3">
    <source>
        <dbReference type="ARBA" id="ARBA00022448"/>
    </source>
</evidence>
<keyword evidence="10" id="KW-0325">Glycoprotein</keyword>
<gene>
    <name evidence="16" type="ORF">C7M84_004632</name>
</gene>
<keyword evidence="8 13" id="KW-0472">Membrane</keyword>
<dbReference type="Gene3D" id="3.40.190.10">
    <property type="entry name" value="Periplasmic binding protein-like II"/>
    <property type="match status" value="1"/>
</dbReference>
<dbReference type="SUPFAM" id="SSF53850">
    <property type="entry name" value="Periplasmic binding protein-like II"/>
    <property type="match status" value="1"/>
</dbReference>
<dbReference type="Gene3D" id="1.10.287.70">
    <property type="match status" value="1"/>
</dbReference>
<dbReference type="InterPro" id="IPR052192">
    <property type="entry name" value="Insect_Ionotropic_Sensory_Rcpt"/>
</dbReference>
<dbReference type="GO" id="GO:0050906">
    <property type="term" value="P:detection of stimulus involved in sensory perception"/>
    <property type="evidence" value="ECO:0007669"/>
    <property type="project" value="UniProtKB-ARBA"/>
</dbReference>
<comment type="caution">
    <text evidence="16">The sequence shown here is derived from an EMBL/GenBank/DDBJ whole genome shotgun (WGS) entry which is preliminary data.</text>
</comment>
<evidence type="ECO:0000256" key="14">
    <source>
        <dbReference type="SAM" id="SignalP"/>
    </source>
</evidence>
<proteinExistence type="inferred from homology"/>
<keyword evidence="7" id="KW-0406">Ion transport</keyword>
<keyword evidence="6 13" id="KW-1133">Transmembrane helix</keyword>
<dbReference type="Pfam" id="PF10613">
    <property type="entry name" value="Lig_chan-Glu_bd"/>
    <property type="match status" value="1"/>
</dbReference>
<evidence type="ECO:0000256" key="2">
    <source>
        <dbReference type="ARBA" id="ARBA00008685"/>
    </source>
</evidence>
<comment type="subcellular location">
    <subcellularLocation>
        <location evidence="1">Cell membrane</location>
        <topology evidence="1">Multi-pass membrane protein</topology>
    </subcellularLocation>
</comment>
<evidence type="ECO:0000313" key="17">
    <source>
        <dbReference type="Proteomes" id="UP000283509"/>
    </source>
</evidence>
<keyword evidence="17" id="KW-1185">Reference proteome</keyword>
<dbReference type="InterPro" id="IPR019594">
    <property type="entry name" value="Glu/Gly-bd"/>
</dbReference>
<evidence type="ECO:0000256" key="11">
    <source>
        <dbReference type="ARBA" id="ARBA00023286"/>
    </source>
</evidence>
<sequence length="633" mass="71123">MTSAVQVFVLAALLSHAGAQQTASDRNLRPGLPRNPGGVHEESQLISMAVRAAESSVILQDGSPEALDVLQNFLASPHHLSIQLGNMLSLLQERGDFPNFRRGLNEEKSIVVMVFSDVDVVRKFIEAKDVLWIPCPLLLLSLTPGEDSRDILKEVNKVARSSLLEPHFSRGRPTFCLLTYRPFASSAENIVVQSCGSRIVFSWDDLFPERFGSFEGRHLEVASWIDDFPFLFYDSKGTATGICKKMLDEIAEQLNFTYELQVEPPDGYWGDLVNGTWHGMAGQVVYGQKDLLINGFGILLDRYHAMDLSVPHTFDSYKVAMKLPPPPPRWLAVVYPFQGVVWACAVATLLVLTCAFHVIIRKEHSSVYDRESDLISTALWLSRTVLKQSVTRIPNVVGCRPVLYLWWMGALVLSTSYTGSLIAFLTVPSEASKITSLVELAKAPNELCLYDYGDFIVNFLKTSKEPVYRALGEKLHLYYSYDVISQKIEQGFAFVEAALYCKYLLIQWKKKDAYIIQEGIYPNYYGWAFRKQTPWKKQFNKYISRILEAGLLDQWHRTLVADFRRSQGLLPVQTPPEKEGLHPLSLEDTQGPFIAAAFGLISATVVFLVEMMSVVVKGGGGRKSNICVDRKNN</sequence>
<keyword evidence="5 13" id="KW-0812">Transmembrane</keyword>
<organism evidence="16 17">
    <name type="scientific">Penaeus vannamei</name>
    <name type="common">Whiteleg shrimp</name>
    <name type="synonym">Litopenaeus vannamei</name>
    <dbReference type="NCBI Taxonomy" id="6689"/>
    <lineage>
        <taxon>Eukaryota</taxon>
        <taxon>Metazoa</taxon>
        <taxon>Ecdysozoa</taxon>
        <taxon>Arthropoda</taxon>
        <taxon>Crustacea</taxon>
        <taxon>Multicrustacea</taxon>
        <taxon>Malacostraca</taxon>
        <taxon>Eumalacostraca</taxon>
        <taxon>Eucarida</taxon>
        <taxon>Decapoda</taxon>
        <taxon>Dendrobranchiata</taxon>
        <taxon>Penaeoidea</taxon>
        <taxon>Penaeidae</taxon>
        <taxon>Penaeus</taxon>
    </lineage>
</organism>
<dbReference type="EMBL" id="QCYY01001611">
    <property type="protein sequence ID" value="ROT76759.1"/>
    <property type="molecule type" value="Genomic_DNA"/>
</dbReference>
<name>A0A423TJW7_PENVA</name>
<protein>
    <submittedName>
        <fullName evidence="16">Variant Ionotropic Glutamate Receptor</fullName>
    </submittedName>
</protein>
<dbReference type="PANTHER" id="PTHR42643">
    <property type="entry name" value="IONOTROPIC RECEPTOR 20A-RELATED"/>
    <property type="match status" value="1"/>
</dbReference>
<dbReference type="Pfam" id="PF00060">
    <property type="entry name" value="Lig_chan"/>
    <property type="match status" value="1"/>
</dbReference>
<dbReference type="AlphaFoldDB" id="A0A423TJW7"/>
<keyword evidence="4" id="KW-1003">Cell membrane</keyword>
<evidence type="ECO:0000256" key="9">
    <source>
        <dbReference type="ARBA" id="ARBA00023170"/>
    </source>
</evidence>
<evidence type="ECO:0000256" key="1">
    <source>
        <dbReference type="ARBA" id="ARBA00004651"/>
    </source>
</evidence>
<evidence type="ECO:0000256" key="8">
    <source>
        <dbReference type="ARBA" id="ARBA00023136"/>
    </source>
</evidence>
<dbReference type="InterPro" id="IPR001320">
    <property type="entry name" value="Iontro_rcpt_C"/>
</dbReference>
<keyword evidence="14" id="KW-0732">Signal</keyword>